<feature type="domain" description="C2H2-type" evidence="7">
    <location>
        <begin position="98"/>
        <end position="125"/>
    </location>
</feature>
<evidence type="ECO:0000313" key="9">
    <source>
        <dbReference type="RefSeq" id="XP_033700933.1"/>
    </source>
</evidence>
<feature type="domain" description="C2H2-type" evidence="7">
    <location>
        <begin position="70"/>
        <end position="97"/>
    </location>
</feature>
<evidence type="ECO:0000256" key="2">
    <source>
        <dbReference type="ARBA" id="ARBA00022737"/>
    </source>
</evidence>
<sequence length="141" mass="15410">MEKSKARKQAPGGDEAEAPALVQLIDEHGTYSTARLVPDVSAEERSGKEEPGSLRSGSEGREGLARPRQFSCAACGRAFKRAWELLSHEVVHTAARPFRCGLCATAFKRHSDCKGHRPVHSDERPHGCDACGKRFKRASNL</sequence>
<feature type="compositionally biased region" description="Basic and acidic residues" evidence="6">
    <location>
        <begin position="42"/>
        <end position="65"/>
    </location>
</feature>
<dbReference type="SUPFAM" id="SSF57667">
    <property type="entry name" value="beta-beta-alpha zinc fingers"/>
    <property type="match status" value="2"/>
</dbReference>
<dbReference type="GO" id="GO:0005634">
    <property type="term" value="C:nucleus"/>
    <property type="evidence" value="ECO:0007669"/>
    <property type="project" value="TreeGrafter"/>
</dbReference>
<gene>
    <name evidence="9" type="primary">LOC117309074</name>
</gene>
<evidence type="ECO:0000256" key="1">
    <source>
        <dbReference type="ARBA" id="ARBA00022723"/>
    </source>
</evidence>
<feature type="region of interest" description="Disordered" evidence="6">
    <location>
        <begin position="1"/>
        <end position="66"/>
    </location>
</feature>
<keyword evidence="1" id="KW-0479">Metal-binding</keyword>
<dbReference type="InterPro" id="IPR050717">
    <property type="entry name" value="C2H2-ZF_Transcription_Reg"/>
</dbReference>
<dbReference type="GO" id="GO:0000977">
    <property type="term" value="F:RNA polymerase II transcription regulatory region sequence-specific DNA binding"/>
    <property type="evidence" value="ECO:0007669"/>
    <property type="project" value="TreeGrafter"/>
</dbReference>
<evidence type="ECO:0000256" key="5">
    <source>
        <dbReference type="PROSITE-ProRule" id="PRU00042"/>
    </source>
</evidence>
<organism evidence="8 9">
    <name type="scientific">Tursiops truncatus</name>
    <name type="common">Atlantic bottle-nosed dolphin</name>
    <name type="synonym">Delphinus truncatus</name>
    <dbReference type="NCBI Taxonomy" id="9739"/>
    <lineage>
        <taxon>Eukaryota</taxon>
        <taxon>Metazoa</taxon>
        <taxon>Chordata</taxon>
        <taxon>Craniata</taxon>
        <taxon>Vertebrata</taxon>
        <taxon>Euteleostomi</taxon>
        <taxon>Mammalia</taxon>
        <taxon>Eutheria</taxon>
        <taxon>Laurasiatheria</taxon>
        <taxon>Artiodactyla</taxon>
        <taxon>Whippomorpha</taxon>
        <taxon>Cetacea</taxon>
        <taxon>Odontoceti</taxon>
        <taxon>Delphinidae</taxon>
        <taxon>Tursiops</taxon>
    </lineage>
</organism>
<dbReference type="GO" id="GO:0000981">
    <property type="term" value="F:DNA-binding transcription factor activity, RNA polymerase II-specific"/>
    <property type="evidence" value="ECO:0007669"/>
    <property type="project" value="TreeGrafter"/>
</dbReference>
<proteinExistence type="predicted"/>
<accession>A0A6J3QFX7</accession>
<dbReference type="InterPro" id="IPR036236">
    <property type="entry name" value="Znf_C2H2_sf"/>
</dbReference>
<evidence type="ECO:0000259" key="7">
    <source>
        <dbReference type="PROSITE" id="PS50157"/>
    </source>
</evidence>
<dbReference type="RefSeq" id="XP_033700933.1">
    <property type="nucleotide sequence ID" value="XM_033845042.1"/>
</dbReference>
<reference evidence="9" key="1">
    <citation type="submission" date="2025-08" db="UniProtKB">
        <authorList>
            <consortium name="RefSeq"/>
        </authorList>
    </citation>
    <scope>IDENTIFICATION</scope>
    <source>
        <tissue evidence="9">Spleen</tissue>
    </source>
</reference>
<keyword evidence="4" id="KW-0862">Zinc</keyword>
<dbReference type="PANTHER" id="PTHR14196">
    <property type="entry name" value="ODD-SKIPPED - RELATED"/>
    <property type="match status" value="1"/>
</dbReference>
<dbReference type="GO" id="GO:0008270">
    <property type="term" value="F:zinc ion binding"/>
    <property type="evidence" value="ECO:0007669"/>
    <property type="project" value="UniProtKB-KW"/>
</dbReference>
<dbReference type="SMART" id="SM00355">
    <property type="entry name" value="ZnF_C2H2"/>
    <property type="match status" value="2"/>
</dbReference>
<protein>
    <submittedName>
        <fullName evidence="9">Zinc finger protein Gfi-1b-like isoform X2</fullName>
    </submittedName>
</protein>
<evidence type="ECO:0000256" key="6">
    <source>
        <dbReference type="SAM" id="MobiDB-lite"/>
    </source>
</evidence>
<dbReference type="PANTHER" id="PTHR14196:SF12">
    <property type="entry name" value="ZINC FINGER PROTEIN 208-LIKE"/>
    <property type="match status" value="1"/>
</dbReference>
<dbReference type="Pfam" id="PF00096">
    <property type="entry name" value="zf-C2H2"/>
    <property type="match status" value="1"/>
</dbReference>
<dbReference type="Proteomes" id="UP000245320">
    <property type="component" value="Chromosome 19"/>
</dbReference>
<evidence type="ECO:0000256" key="4">
    <source>
        <dbReference type="ARBA" id="ARBA00022833"/>
    </source>
</evidence>
<dbReference type="InterPro" id="IPR013087">
    <property type="entry name" value="Znf_C2H2_type"/>
</dbReference>
<keyword evidence="3 5" id="KW-0863">Zinc-finger</keyword>
<keyword evidence="8" id="KW-1185">Reference proteome</keyword>
<dbReference type="AlphaFoldDB" id="A0A6J3QFX7"/>
<evidence type="ECO:0000313" key="8">
    <source>
        <dbReference type="Proteomes" id="UP000245320"/>
    </source>
</evidence>
<name>A0A6J3QFX7_TURTR</name>
<keyword evidence="2" id="KW-0677">Repeat</keyword>
<evidence type="ECO:0000256" key="3">
    <source>
        <dbReference type="ARBA" id="ARBA00022771"/>
    </source>
</evidence>
<dbReference type="PROSITE" id="PS00028">
    <property type="entry name" value="ZINC_FINGER_C2H2_1"/>
    <property type="match status" value="2"/>
</dbReference>
<dbReference type="GeneID" id="117309074"/>
<dbReference type="Gene3D" id="3.30.160.60">
    <property type="entry name" value="Classic Zinc Finger"/>
    <property type="match status" value="3"/>
</dbReference>
<dbReference type="PROSITE" id="PS50157">
    <property type="entry name" value="ZINC_FINGER_C2H2_2"/>
    <property type="match status" value="2"/>
</dbReference>